<feature type="compositionally biased region" description="Basic and acidic residues" evidence="1">
    <location>
        <begin position="51"/>
        <end position="67"/>
    </location>
</feature>
<sequence>PVIESIEPTEPKREQEQELNTKQQDQIPQLNKDMEVETSFWESCIQHVDKLSPTETSEKHEANKDNEIPQPQIENVFDKNQDFVENDPSTSQQSESLFAPDVQTNSELPVQDDTTQVLIVFVYLQRKADK</sequence>
<feature type="compositionally biased region" description="Polar residues" evidence="1">
    <location>
        <begin position="18"/>
        <end position="29"/>
    </location>
</feature>
<gene>
    <name evidence="2" type="ORF">RFI_23023</name>
</gene>
<reference evidence="2 3" key="1">
    <citation type="journal article" date="2013" name="Curr. Biol.">
        <title>The Genome of the Foraminiferan Reticulomyxa filosa.</title>
        <authorList>
            <person name="Glockner G."/>
            <person name="Hulsmann N."/>
            <person name="Schleicher M."/>
            <person name="Noegel A.A."/>
            <person name="Eichinger L."/>
            <person name="Gallinger C."/>
            <person name="Pawlowski J."/>
            <person name="Sierra R."/>
            <person name="Euteneuer U."/>
            <person name="Pillet L."/>
            <person name="Moustafa A."/>
            <person name="Platzer M."/>
            <person name="Groth M."/>
            <person name="Szafranski K."/>
            <person name="Schliwa M."/>
        </authorList>
    </citation>
    <scope>NUCLEOTIDE SEQUENCE [LARGE SCALE GENOMIC DNA]</scope>
</reference>
<evidence type="ECO:0000313" key="2">
    <source>
        <dbReference type="EMBL" id="ETO14346.1"/>
    </source>
</evidence>
<dbReference type="Proteomes" id="UP000023152">
    <property type="component" value="Unassembled WGS sequence"/>
</dbReference>
<protein>
    <submittedName>
        <fullName evidence="2">Uncharacterized protein</fullName>
    </submittedName>
</protein>
<name>X6ML45_RETFI</name>
<dbReference type="AlphaFoldDB" id="X6ML45"/>
<comment type="caution">
    <text evidence="2">The sequence shown here is derived from an EMBL/GenBank/DDBJ whole genome shotgun (WGS) entry which is preliminary data.</text>
</comment>
<dbReference type="EMBL" id="ASPP01020085">
    <property type="protein sequence ID" value="ETO14346.1"/>
    <property type="molecule type" value="Genomic_DNA"/>
</dbReference>
<accession>X6ML45</accession>
<evidence type="ECO:0000313" key="3">
    <source>
        <dbReference type="Proteomes" id="UP000023152"/>
    </source>
</evidence>
<feature type="non-terminal residue" evidence="2">
    <location>
        <position position="1"/>
    </location>
</feature>
<organism evidence="2 3">
    <name type="scientific">Reticulomyxa filosa</name>
    <dbReference type="NCBI Taxonomy" id="46433"/>
    <lineage>
        <taxon>Eukaryota</taxon>
        <taxon>Sar</taxon>
        <taxon>Rhizaria</taxon>
        <taxon>Retaria</taxon>
        <taxon>Foraminifera</taxon>
        <taxon>Monothalamids</taxon>
        <taxon>Reticulomyxidae</taxon>
        <taxon>Reticulomyxa</taxon>
    </lineage>
</organism>
<evidence type="ECO:0000256" key="1">
    <source>
        <dbReference type="SAM" id="MobiDB-lite"/>
    </source>
</evidence>
<feature type="region of interest" description="Disordered" evidence="1">
    <location>
        <begin position="51"/>
        <end position="72"/>
    </location>
</feature>
<keyword evidence="3" id="KW-1185">Reference proteome</keyword>
<proteinExistence type="predicted"/>
<feature type="region of interest" description="Disordered" evidence="1">
    <location>
        <begin position="1"/>
        <end position="30"/>
    </location>
</feature>